<comment type="caution">
    <text evidence="3">The sequence shown here is derived from an EMBL/GenBank/DDBJ whole genome shotgun (WGS) entry which is preliminary data.</text>
</comment>
<protein>
    <submittedName>
        <fullName evidence="3">Porin family protein</fullName>
    </submittedName>
</protein>
<evidence type="ECO:0000256" key="1">
    <source>
        <dbReference type="ARBA" id="ARBA00022729"/>
    </source>
</evidence>
<dbReference type="EMBL" id="PYMB01000001">
    <property type="protein sequence ID" value="PSW15556.1"/>
    <property type="molecule type" value="Genomic_DNA"/>
</dbReference>
<dbReference type="InterPro" id="IPR027385">
    <property type="entry name" value="Beta-barrel_OMP"/>
</dbReference>
<organism evidence="3 4">
    <name type="scientific">Photobacterium rosenbergii</name>
    <dbReference type="NCBI Taxonomy" id="294936"/>
    <lineage>
        <taxon>Bacteria</taxon>
        <taxon>Pseudomonadati</taxon>
        <taxon>Pseudomonadota</taxon>
        <taxon>Gammaproteobacteria</taxon>
        <taxon>Vibrionales</taxon>
        <taxon>Vibrionaceae</taxon>
        <taxon>Photobacterium</taxon>
    </lineage>
</organism>
<dbReference type="OrthoDB" id="5829414at2"/>
<proteinExistence type="predicted"/>
<sequence>MFSSEQEKLSKPDASMSKGIGLMTLSLLLVSPILHAKTEYFVGAGVGYQEDKLDGANSINGEDATVLLNGGLTINSEHRVTATYSYKDKFSQSLFFASYDYLYDINNRVSLNGGFLLGVGYNDIVGETSMDFIRGLQVGTTYRINKDWSTDLTYRYLHQDFDERDVEIDYTQQVVIMANYHF</sequence>
<evidence type="ECO:0000313" key="3">
    <source>
        <dbReference type="EMBL" id="PSW15556.1"/>
    </source>
</evidence>
<dbReference type="InterPro" id="IPR011250">
    <property type="entry name" value="OMP/PagP_B-barrel"/>
</dbReference>
<keyword evidence="1" id="KW-0732">Signal</keyword>
<evidence type="ECO:0000259" key="2">
    <source>
        <dbReference type="Pfam" id="PF13505"/>
    </source>
</evidence>
<feature type="domain" description="Outer membrane protein beta-barrel" evidence="2">
    <location>
        <begin position="34"/>
        <end position="182"/>
    </location>
</feature>
<name>A0A2T3NJ69_9GAMM</name>
<dbReference type="SUPFAM" id="SSF56925">
    <property type="entry name" value="OMPA-like"/>
    <property type="match status" value="1"/>
</dbReference>
<dbReference type="Proteomes" id="UP000241346">
    <property type="component" value="Unassembled WGS sequence"/>
</dbReference>
<dbReference type="AlphaFoldDB" id="A0A2T3NJ69"/>
<dbReference type="RefSeq" id="WP_107296175.1">
    <property type="nucleotide sequence ID" value="NZ_PYMB01000001.1"/>
</dbReference>
<accession>A0A2T3NJ69</accession>
<reference evidence="3 4" key="1">
    <citation type="submission" date="2018-03" db="EMBL/GenBank/DDBJ databases">
        <title>Whole genome sequencing of Histamine producing bacteria.</title>
        <authorList>
            <person name="Butler K."/>
        </authorList>
    </citation>
    <scope>NUCLEOTIDE SEQUENCE [LARGE SCALE GENOMIC DNA]</scope>
    <source>
        <strain evidence="3 4">DSM 19138</strain>
    </source>
</reference>
<dbReference type="Gene3D" id="2.40.160.20">
    <property type="match status" value="1"/>
</dbReference>
<dbReference type="Pfam" id="PF13505">
    <property type="entry name" value="OMP_b-brl"/>
    <property type="match status" value="1"/>
</dbReference>
<evidence type="ECO:0000313" key="4">
    <source>
        <dbReference type="Proteomes" id="UP000241346"/>
    </source>
</evidence>
<gene>
    <name evidence="3" type="ORF">C9J01_00620</name>
</gene>